<feature type="region of interest" description="Disordered" evidence="11">
    <location>
        <begin position="431"/>
        <end position="458"/>
    </location>
</feature>
<evidence type="ECO:0000256" key="1">
    <source>
        <dbReference type="ARBA" id="ARBA00004123"/>
    </source>
</evidence>
<protein>
    <submittedName>
        <fullName evidence="14">Putative hormone receptor-like in 96</fullName>
    </submittedName>
</protein>
<evidence type="ECO:0000259" key="13">
    <source>
        <dbReference type="PROSITE" id="PS51843"/>
    </source>
</evidence>
<feature type="compositionally biased region" description="Polar residues" evidence="11">
    <location>
        <begin position="253"/>
        <end position="271"/>
    </location>
</feature>
<sequence>MGTENSDKPGSVDGTMAPMAAGMSKICSVCGDKALGYNFNAMTCESCKAFFRRNALSTKSFTCPFSESCEITVVTRRFCQKCRLDKCFAIGMKKEYIMSEEDKALKRKKIEQNRARKRMLNADGSVVGEVGTTTGGGGLLESADLPMKIKREGSESADCWSNSPSEFTATILQQQQQLTVPNVAMFNGAAVPSSPNDISNSSTSSSHNLTMMTSTTTTKSGLDGSAAGGGGGGGGAVDLLSAMTAALPPQMGSGDSTANPNSVPSSSSLTLLNGEPPLTIDSSAEEIVHRIVTYPTQASQTIASLMKTPQDAVFVMSKVISSQCDALKLISHFITAPGDALQIISKIMNSPLDALTVFAQFMSSPTDALQIIGKIMSSPADVLLFIQQLMNQPEDAVQIMNKFMNTPAEALQLINKMMNHPEITETIKEAAADTSQRDDDDEDDESPAHHPSLTSAPPADIKQFILNATQPASPSSTSLCYEPFPPPEPPQPTEPSPPPPPSDDLFADIESKSILPNTLESILVQAIRLEYEGYNGSSSSGSGSAGGGSSGGSQTQQHHHHHGIGNGIELNDAERAKLNELIVANKALYAPVDEDLGSLISEDCRIKSNQSQHDPLLLKVINLTAIAIRRLIKMSKKISAFKNMCQEDQLALLKAGCTEMMILRSAMQYDCDRASWKIPHSQEEMSNLRADVLKLAKGNVYQEHERFIRTFDKKWRSDENIILIMCAITLFSPDRPKTVHSDVIKLEQNSYYYLLRRYLESIYPGCEARSIFLKLMQKISELHRLNDEIISVYLDVNPAQIEPLLREIFDLKVH</sequence>
<feature type="region of interest" description="Disordered" evidence="11">
    <location>
        <begin position="535"/>
        <end position="566"/>
    </location>
</feature>
<dbReference type="InterPro" id="IPR035500">
    <property type="entry name" value="NHR-like_dom_sf"/>
</dbReference>
<dbReference type="GO" id="GO:0000122">
    <property type="term" value="P:negative regulation of transcription by RNA polymerase II"/>
    <property type="evidence" value="ECO:0007669"/>
    <property type="project" value="TreeGrafter"/>
</dbReference>
<dbReference type="InterPro" id="IPR001628">
    <property type="entry name" value="Znf_hrmn_rcpt"/>
</dbReference>
<dbReference type="CDD" id="cd06966">
    <property type="entry name" value="NR_DBD_CAR"/>
    <property type="match status" value="1"/>
</dbReference>
<dbReference type="GO" id="GO:0000978">
    <property type="term" value="F:RNA polymerase II cis-regulatory region sequence-specific DNA binding"/>
    <property type="evidence" value="ECO:0007669"/>
    <property type="project" value="TreeGrafter"/>
</dbReference>
<evidence type="ECO:0000256" key="9">
    <source>
        <dbReference type="ARBA" id="ARBA00023242"/>
    </source>
</evidence>
<keyword evidence="7 10" id="KW-0804">Transcription</keyword>
<dbReference type="PROSITE" id="PS51843">
    <property type="entry name" value="NR_LBD"/>
    <property type="match status" value="1"/>
</dbReference>
<evidence type="ECO:0000256" key="2">
    <source>
        <dbReference type="ARBA" id="ARBA00022723"/>
    </source>
</evidence>
<feature type="domain" description="NR LBD" evidence="13">
    <location>
        <begin position="579"/>
        <end position="814"/>
    </location>
</feature>
<feature type="compositionally biased region" description="Pro residues" evidence="11">
    <location>
        <begin position="483"/>
        <end position="502"/>
    </location>
</feature>
<keyword evidence="3 10" id="KW-0863">Zinc-finger</keyword>
<dbReference type="Gene3D" id="3.30.50.10">
    <property type="entry name" value="Erythroid Transcription Factor GATA-1, subunit A"/>
    <property type="match status" value="1"/>
</dbReference>
<evidence type="ECO:0000259" key="12">
    <source>
        <dbReference type="PROSITE" id="PS51030"/>
    </source>
</evidence>
<evidence type="ECO:0000256" key="11">
    <source>
        <dbReference type="SAM" id="MobiDB-lite"/>
    </source>
</evidence>
<dbReference type="SMART" id="SM00399">
    <property type="entry name" value="ZnF_C4"/>
    <property type="match status" value="1"/>
</dbReference>
<dbReference type="GO" id="GO:0030154">
    <property type="term" value="P:cell differentiation"/>
    <property type="evidence" value="ECO:0007669"/>
    <property type="project" value="TreeGrafter"/>
</dbReference>
<dbReference type="GO" id="GO:0045944">
    <property type="term" value="P:positive regulation of transcription by RNA polymerase II"/>
    <property type="evidence" value="ECO:0007669"/>
    <property type="project" value="TreeGrafter"/>
</dbReference>
<dbReference type="PANTHER" id="PTHR24082:SF283">
    <property type="entry name" value="NUCLEAR HORMONE RECEPTOR HR96"/>
    <property type="match status" value="1"/>
</dbReference>
<dbReference type="FunFam" id="3.30.50.10:FF:000042">
    <property type="entry name" value="Nuclear hormone receptor HR96"/>
    <property type="match status" value="1"/>
</dbReference>
<dbReference type="PRINTS" id="PR00047">
    <property type="entry name" value="STROIDFINGER"/>
</dbReference>
<comment type="subcellular location">
    <subcellularLocation>
        <location evidence="1 10">Nucleus</location>
    </subcellularLocation>
</comment>
<feature type="domain" description="Nuclear receptor" evidence="12">
    <location>
        <begin position="24"/>
        <end position="99"/>
    </location>
</feature>
<dbReference type="Pfam" id="PF00105">
    <property type="entry name" value="zf-C4"/>
    <property type="match status" value="1"/>
</dbReference>
<dbReference type="PROSITE" id="PS00031">
    <property type="entry name" value="NUCLEAR_REC_DBD_1"/>
    <property type="match status" value="1"/>
</dbReference>
<keyword evidence="9 10" id="KW-0539">Nucleus</keyword>
<feature type="region of interest" description="Disordered" evidence="11">
    <location>
        <begin position="471"/>
        <end position="507"/>
    </location>
</feature>
<dbReference type="AlphaFoldDB" id="A0A1Q3G2I3"/>
<dbReference type="EMBL" id="GFDL01001079">
    <property type="protein sequence ID" value="JAV33966.1"/>
    <property type="molecule type" value="Transcribed_RNA"/>
</dbReference>
<evidence type="ECO:0000256" key="3">
    <source>
        <dbReference type="ARBA" id="ARBA00022771"/>
    </source>
</evidence>
<dbReference type="GO" id="GO:0006950">
    <property type="term" value="P:response to stress"/>
    <property type="evidence" value="ECO:0007669"/>
    <property type="project" value="UniProtKB-ARBA"/>
</dbReference>
<dbReference type="PANTHER" id="PTHR24082">
    <property type="entry name" value="NUCLEAR HORMONE RECEPTOR"/>
    <property type="match status" value="1"/>
</dbReference>
<dbReference type="SMART" id="SM00430">
    <property type="entry name" value="HOLI"/>
    <property type="match status" value="1"/>
</dbReference>
<keyword evidence="8 10" id="KW-0675">Receptor</keyword>
<evidence type="ECO:0000256" key="8">
    <source>
        <dbReference type="ARBA" id="ARBA00023170"/>
    </source>
</evidence>
<dbReference type="GO" id="GO:0005634">
    <property type="term" value="C:nucleus"/>
    <property type="evidence" value="ECO:0007669"/>
    <property type="project" value="UniProtKB-SubCell"/>
</dbReference>
<evidence type="ECO:0000256" key="6">
    <source>
        <dbReference type="ARBA" id="ARBA00023125"/>
    </source>
</evidence>
<accession>A0A1Q3G2I3</accession>
<dbReference type="CDD" id="cd06929">
    <property type="entry name" value="NR_LBD_F1"/>
    <property type="match status" value="1"/>
</dbReference>
<evidence type="ECO:0000256" key="10">
    <source>
        <dbReference type="RuleBase" id="RU004334"/>
    </source>
</evidence>
<keyword evidence="4 10" id="KW-0862">Zinc</keyword>
<dbReference type="PROSITE" id="PS51030">
    <property type="entry name" value="NUCLEAR_REC_DBD_2"/>
    <property type="match status" value="1"/>
</dbReference>
<dbReference type="FunFam" id="1.10.565.10:FF:000035">
    <property type="entry name" value="Nuclear hormone receptor HR96"/>
    <property type="match status" value="1"/>
</dbReference>
<comment type="similarity">
    <text evidence="10">Belongs to the nuclear hormone receptor family.</text>
</comment>
<dbReference type="Gene3D" id="1.10.565.10">
    <property type="entry name" value="Retinoid X Receptor"/>
    <property type="match status" value="1"/>
</dbReference>
<dbReference type="InterPro" id="IPR050234">
    <property type="entry name" value="Nuclear_hormone_rcpt_NR1"/>
</dbReference>
<evidence type="ECO:0000256" key="7">
    <source>
        <dbReference type="ARBA" id="ARBA00023163"/>
    </source>
</evidence>
<organism evidence="14">
    <name type="scientific">Culex tarsalis</name>
    <name type="common">Encephalitis mosquito</name>
    <dbReference type="NCBI Taxonomy" id="7177"/>
    <lineage>
        <taxon>Eukaryota</taxon>
        <taxon>Metazoa</taxon>
        <taxon>Ecdysozoa</taxon>
        <taxon>Arthropoda</taxon>
        <taxon>Hexapoda</taxon>
        <taxon>Insecta</taxon>
        <taxon>Pterygota</taxon>
        <taxon>Neoptera</taxon>
        <taxon>Endopterygota</taxon>
        <taxon>Diptera</taxon>
        <taxon>Nematocera</taxon>
        <taxon>Culicoidea</taxon>
        <taxon>Culicidae</taxon>
        <taxon>Culicinae</taxon>
        <taxon>Culicini</taxon>
        <taxon>Culex</taxon>
        <taxon>Culex</taxon>
    </lineage>
</organism>
<dbReference type="GO" id="GO:0008270">
    <property type="term" value="F:zinc ion binding"/>
    <property type="evidence" value="ECO:0007669"/>
    <property type="project" value="UniProtKB-KW"/>
</dbReference>
<keyword evidence="2 10" id="KW-0479">Metal-binding</keyword>
<evidence type="ECO:0000256" key="5">
    <source>
        <dbReference type="ARBA" id="ARBA00023015"/>
    </source>
</evidence>
<keyword evidence="6 10" id="KW-0238">DNA-binding</keyword>
<dbReference type="SUPFAM" id="SSF48508">
    <property type="entry name" value="Nuclear receptor ligand-binding domain"/>
    <property type="match status" value="1"/>
</dbReference>
<evidence type="ECO:0000256" key="4">
    <source>
        <dbReference type="ARBA" id="ARBA00022833"/>
    </source>
</evidence>
<evidence type="ECO:0000313" key="14">
    <source>
        <dbReference type="EMBL" id="JAV33966.1"/>
    </source>
</evidence>
<dbReference type="SUPFAM" id="SSF57716">
    <property type="entry name" value="Glucocorticoid receptor-like (DNA-binding domain)"/>
    <property type="match status" value="1"/>
</dbReference>
<keyword evidence="5 10" id="KW-0805">Transcription regulation</keyword>
<name>A0A1Q3G2I3_CULTA</name>
<reference evidence="14" key="1">
    <citation type="submission" date="2017-01" db="EMBL/GenBank/DDBJ databases">
        <title>A deep insight into the sialotranscriptome of adult male and female Cluex tarsalis mosquitoes.</title>
        <authorList>
            <person name="Ribeiro J.M."/>
            <person name="Moreira F."/>
            <person name="Bernard K.A."/>
            <person name="Calvo E."/>
        </authorList>
    </citation>
    <scope>NUCLEOTIDE SEQUENCE</scope>
    <source>
        <strain evidence="14">Kern County</strain>
        <tissue evidence="14">Salivary glands</tissue>
    </source>
</reference>
<dbReference type="InterPro" id="IPR013088">
    <property type="entry name" value="Znf_NHR/GATA"/>
</dbReference>
<dbReference type="InterPro" id="IPR000536">
    <property type="entry name" value="Nucl_hrmn_rcpt_lig-bd"/>
</dbReference>
<proteinExistence type="inferred from homology"/>
<dbReference type="GO" id="GO:0004879">
    <property type="term" value="F:nuclear receptor activity"/>
    <property type="evidence" value="ECO:0007669"/>
    <property type="project" value="TreeGrafter"/>
</dbReference>
<dbReference type="Pfam" id="PF00104">
    <property type="entry name" value="Hormone_recep"/>
    <property type="match status" value="1"/>
</dbReference>
<feature type="region of interest" description="Disordered" evidence="11">
    <location>
        <begin position="247"/>
        <end position="275"/>
    </location>
</feature>